<gene>
    <name evidence="2" type="ORF">CLI71_00120</name>
</gene>
<reference evidence="2 3" key="1">
    <citation type="submission" date="2017-09" db="EMBL/GenBank/DDBJ databases">
        <title>Phase variable restriction modification systems are present in the genome sequences of periodontal pathogens Prevotella intermedia, Tannerella forsythia and Porphyromonas gingivalis.</title>
        <authorList>
            <person name="Haigh R.D."/>
            <person name="Crawford L."/>
            <person name="Ralph J."/>
            <person name="Wanford J."/>
            <person name="Vartoukian S.R."/>
            <person name="Hijazib K."/>
            <person name="Wade W."/>
            <person name="Oggioni M.R."/>
        </authorList>
    </citation>
    <scope>NUCLEOTIDE SEQUENCE [LARGE SCALE GENOMIC DNA]</scope>
    <source>
        <strain evidence="2 3">WW2834</strain>
    </source>
</reference>
<evidence type="ECO:0000313" key="3">
    <source>
        <dbReference type="Proteomes" id="UP000219058"/>
    </source>
</evidence>
<dbReference type="EMBL" id="NSLY01000001">
    <property type="protein sequence ID" value="PDP61404.1"/>
    <property type="molecule type" value="Genomic_DNA"/>
</dbReference>
<comment type="caution">
    <text evidence="2">The sequence shown here is derived from an EMBL/GenBank/DDBJ whole genome shotgun (WGS) entry which is preliminary data.</text>
</comment>
<accession>A0A2A6EI44</accession>
<name>A0A2A6EI44_PREIN</name>
<dbReference type="RefSeq" id="WP_097549245.1">
    <property type="nucleotide sequence ID" value="NZ_NSLY01000001.1"/>
</dbReference>
<dbReference type="Pfam" id="PF13182">
    <property type="entry name" value="DUF4007"/>
    <property type="match status" value="1"/>
</dbReference>
<dbReference type="AlphaFoldDB" id="A0A2A6EI44"/>
<feature type="domain" description="DUF4007" evidence="1">
    <location>
        <begin position="10"/>
        <end position="286"/>
    </location>
</feature>
<evidence type="ECO:0000313" key="2">
    <source>
        <dbReference type="EMBL" id="PDP61404.1"/>
    </source>
</evidence>
<protein>
    <recommendedName>
        <fullName evidence="1">DUF4007 domain-containing protein</fullName>
    </recommendedName>
</protein>
<dbReference type="Proteomes" id="UP000219058">
    <property type="component" value="Unassembled WGS sequence"/>
</dbReference>
<organism evidence="2 3">
    <name type="scientific">Prevotella intermedia</name>
    <dbReference type="NCBI Taxonomy" id="28131"/>
    <lineage>
        <taxon>Bacteria</taxon>
        <taxon>Pseudomonadati</taxon>
        <taxon>Bacteroidota</taxon>
        <taxon>Bacteroidia</taxon>
        <taxon>Bacteroidales</taxon>
        <taxon>Prevotellaceae</taxon>
        <taxon>Prevotella</taxon>
    </lineage>
</organism>
<evidence type="ECO:0000259" key="1">
    <source>
        <dbReference type="Pfam" id="PF13182"/>
    </source>
</evidence>
<proteinExistence type="predicted"/>
<dbReference type="InterPro" id="IPR025248">
    <property type="entry name" value="DUF4007"/>
</dbReference>
<sequence length="290" mass="33378">MATISNKYIFSGHESFPCKSLWLKKGYDFIVHGNNFSSPDAVIQLGVGKNMVSSIRYWLGVFGICDGDQPTWLGNYLFNENYGKDKYIEDMATLWLLHFNLVFLRKASLYNMLFCGLQKERSTFEKGIAITYARLKLAEVGKLSAYNESTMGKDVGVFLQNYALPRKPQSNEDYSSLLIDLDLIRSNSEGKGYYFNVDGKREVTKEIFLYGLLKLKELEGDNSLPFDTIQERIGLVFCMQNFETVEMLKQLANEYSHFFVYSDVAGIKQVQFIKDLDIKQVLDYYYGKDI</sequence>